<accession>A0ABS4CKB9</accession>
<keyword evidence="2" id="KW-1003">Cell membrane</keyword>
<comment type="subcellular location">
    <subcellularLocation>
        <location evidence="1">Cell membrane</location>
        <topology evidence="1">Multi-pass membrane protein</topology>
    </subcellularLocation>
</comment>
<sequence length="771" mass="85484">MYFRIIRNDVLQSKLITATTTIFITVAAVLITLATVLSVNLSGSIDNLLEQTKSPHYMQMHGGEIDKERMQKFAEGNQYVEKYQISEFLNIEGGKIQVGDYTFADNVQDNGIAVQNKEFDFMLDLENRPIQVNQGEVYVPIAYVKEGLIEVGGTLTIAGKKLSIKGAVRDGQMNSNFASSKRFLVNEADYADLFSEGTLEYIIQFRLNDLSKLNEFEAAYRNADLEMNGPSGTLGLFKVINAIADGIMIAVLLMVSVLVVAMAFMCIRFTLLAKIEEDFKEIGVMKAIGLQVRDIKKIYLAKYALVALVGGLAGYLLSIPLSRRLLDDIKLTMGESGKEGFSRLIGVAGVVLLLILILSYVYLLLNRFKKVSAVKAIRTNGSDEKISNRKPISLRAFNWLPTNSFMGLVDVISRKKMYLTMLLVFMLASFIMIVPGLTYQSMSSDSFTEYLGYGQMDMMASLYMDEESDMHAKLLETKLASDEEIEAYNEITTKPFKVKKQAGADSILTIELGDHNSFSVEYTEGKAPIKEDEIALSQLNAEEYQKKLGDTITIVQNGKERELILCGVYSNIFNGGKTAKAAFTDTTTETMWRSYFIKLTEPEKAEEKLNEYKAELPFAKIYNVSLYKEQIFGPTIRSLGMLAIGSIAVALLITGLITSLFIKLLIVRDKKEIAILKAIGYTNKDISIQYLSRSVIVLVLGLLAGTLLASTLGPVLAGLMMSMMGMTAFELSGSLLIYLGCPILMLLTTIFTTKIVNKRAGAINIAENLKE</sequence>
<dbReference type="EMBL" id="JAEDXU010000003">
    <property type="protein sequence ID" value="MBP1046239.1"/>
    <property type="molecule type" value="Genomic_DNA"/>
</dbReference>
<keyword evidence="3 6" id="KW-0812">Transmembrane</keyword>
<feature type="transmembrane region" description="Helical" evidence="6">
    <location>
        <begin position="21"/>
        <end position="41"/>
    </location>
</feature>
<evidence type="ECO:0000259" key="7">
    <source>
        <dbReference type="Pfam" id="PF02687"/>
    </source>
</evidence>
<proteinExistence type="predicted"/>
<keyword evidence="4 6" id="KW-1133">Transmembrane helix</keyword>
<protein>
    <submittedName>
        <fullName evidence="8">ABC transporter permease</fullName>
    </submittedName>
</protein>
<feature type="transmembrane region" description="Helical" evidence="6">
    <location>
        <begin position="341"/>
        <end position="365"/>
    </location>
</feature>
<evidence type="ECO:0000256" key="2">
    <source>
        <dbReference type="ARBA" id="ARBA00022475"/>
    </source>
</evidence>
<feature type="transmembrane region" description="Helical" evidence="6">
    <location>
        <begin position="247"/>
        <end position="271"/>
    </location>
</feature>
<name>A0ABS4CKB9_9ENTE</name>
<feature type="domain" description="ABC3 transporter permease C-terminal" evidence="7">
    <location>
        <begin position="647"/>
        <end position="756"/>
    </location>
</feature>
<dbReference type="RefSeq" id="WP_209557054.1">
    <property type="nucleotide sequence ID" value="NZ_JAEDXU010000003.1"/>
</dbReference>
<evidence type="ECO:0000313" key="8">
    <source>
        <dbReference type="EMBL" id="MBP1046239.1"/>
    </source>
</evidence>
<dbReference type="Proteomes" id="UP000673375">
    <property type="component" value="Unassembled WGS sequence"/>
</dbReference>
<reference evidence="8 9" key="1">
    <citation type="submission" date="2020-12" db="EMBL/GenBank/DDBJ databases">
        <title>Vagococcus allomyrinae sp. nov. and Enterococcus lavae sp. nov., isolated from the larvae of Allomyrina dichotoma.</title>
        <authorList>
            <person name="Lee S.D."/>
        </authorList>
    </citation>
    <scope>NUCLEOTIDE SEQUENCE [LARGE SCALE GENOMIC DNA]</scope>
    <source>
        <strain evidence="8 9">BWM-S5</strain>
    </source>
</reference>
<dbReference type="Pfam" id="PF02687">
    <property type="entry name" value="FtsX"/>
    <property type="match status" value="2"/>
</dbReference>
<feature type="transmembrane region" description="Helical" evidence="6">
    <location>
        <begin position="418"/>
        <end position="439"/>
    </location>
</feature>
<evidence type="ECO:0000256" key="5">
    <source>
        <dbReference type="ARBA" id="ARBA00023136"/>
    </source>
</evidence>
<organism evidence="8 9">
    <name type="scientific">Enterococcus larvae</name>
    <dbReference type="NCBI Taxonomy" id="2794352"/>
    <lineage>
        <taxon>Bacteria</taxon>
        <taxon>Bacillati</taxon>
        <taxon>Bacillota</taxon>
        <taxon>Bacilli</taxon>
        <taxon>Lactobacillales</taxon>
        <taxon>Enterococcaceae</taxon>
        <taxon>Enterococcus</taxon>
    </lineage>
</organism>
<feature type="transmembrane region" description="Helical" evidence="6">
    <location>
        <begin position="303"/>
        <end position="321"/>
    </location>
</feature>
<comment type="caution">
    <text evidence="8">The sequence shown here is derived from an EMBL/GenBank/DDBJ whole genome shotgun (WGS) entry which is preliminary data.</text>
</comment>
<dbReference type="InterPro" id="IPR003838">
    <property type="entry name" value="ABC3_permease_C"/>
</dbReference>
<dbReference type="InterPro" id="IPR038766">
    <property type="entry name" value="Membrane_comp_ABC_pdt"/>
</dbReference>
<dbReference type="PANTHER" id="PTHR30287:SF2">
    <property type="entry name" value="BLL1001 PROTEIN"/>
    <property type="match status" value="1"/>
</dbReference>
<evidence type="ECO:0000313" key="9">
    <source>
        <dbReference type="Proteomes" id="UP000673375"/>
    </source>
</evidence>
<gene>
    <name evidence="8" type="ORF">I6N96_08075</name>
</gene>
<feature type="domain" description="ABC3 transporter permease C-terminal" evidence="7">
    <location>
        <begin position="254"/>
        <end position="364"/>
    </location>
</feature>
<feature type="transmembrane region" description="Helical" evidence="6">
    <location>
        <begin position="639"/>
        <end position="662"/>
    </location>
</feature>
<feature type="transmembrane region" description="Helical" evidence="6">
    <location>
        <begin position="695"/>
        <end position="719"/>
    </location>
</feature>
<evidence type="ECO:0000256" key="3">
    <source>
        <dbReference type="ARBA" id="ARBA00022692"/>
    </source>
</evidence>
<keyword evidence="9" id="KW-1185">Reference proteome</keyword>
<keyword evidence="5 6" id="KW-0472">Membrane</keyword>
<feature type="transmembrane region" description="Helical" evidence="6">
    <location>
        <begin position="731"/>
        <end position="751"/>
    </location>
</feature>
<evidence type="ECO:0000256" key="1">
    <source>
        <dbReference type="ARBA" id="ARBA00004651"/>
    </source>
</evidence>
<evidence type="ECO:0000256" key="4">
    <source>
        <dbReference type="ARBA" id="ARBA00022989"/>
    </source>
</evidence>
<evidence type="ECO:0000256" key="6">
    <source>
        <dbReference type="SAM" id="Phobius"/>
    </source>
</evidence>
<dbReference type="PANTHER" id="PTHR30287">
    <property type="entry name" value="MEMBRANE COMPONENT OF PREDICTED ABC SUPERFAMILY METABOLITE UPTAKE TRANSPORTER"/>
    <property type="match status" value="1"/>
</dbReference>